<dbReference type="PANTHER" id="PTHR28047">
    <property type="entry name" value="PROTEIN DCG1"/>
    <property type="match status" value="1"/>
</dbReference>
<gene>
    <name evidence="2" type="ORF">GGR95_003308</name>
</gene>
<protein>
    <submittedName>
        <fullName evidence="2">Allantoin racemase</fullName>
        <ecNumber evidence="2">5.1.99.3</ecNumber>
    </submittedName>
</protein>
<dbReference type="RefSeq" id="WP_184567726.1">
    <property type="nucleotide sequence ID" value="NZ_JACIEI010000017.1"/>
</dbReference>
<dbReference type="Gene3D" id="3.40.50.12500">
    <property type="match status" value="1"/>
</dbReference>
<evidence type="ECO:0000256" key="1">
    <source>
        <dbReference type="ARBA" id="ARBA00038414"/>
    </source>
</evidence>
<evidence type="ECO:0000313" key="3">
    <source>
        <dbReference type="Proteomes" id="UP000530268"/>
    </source>
</evidence>
<comment type="caution">
    <text evidence="2">The sequence shown here is derived from an EMBL/GenBank/DDBJ whole genome shotgun (WGS) entry which is preliminary data.</text>
</comment>
<dbReference type="PANTHER" id="PTHR28047:SF5">
    <property type="entry name" value="PROTEIN DCG1"/>
    <property type="match status" value="1"/>
</dbReference>
<evidence type="ECO:0000313" key="2">
    <source>
        <dbReference type="EMBL" id="MBB3995646.1"/>
    </source>
</evidence>
<accession>A0A7W6E6H0</accession>
<sequence length="223" mass="23188">MRLLIVNPNSTQDMTDRIGAEARGYLPEGIELILRTNLSGPPSIQGAIDGDMALPGTLSLLLETQFDAAIVGCFDDTGLAEAAASLSKPVIGLGEAAARAANEAAGQFAILTTSELSVPVIAKNMETYGLLTKLNCVRASQIDVLDFETDRAAASNNLTQAAKNLLIEAPDIRTIVLGCAGMGGLAEEMASALNIDVIDPIKASVNMAIKRCEARTPSKASSS</sequence>
<keyword evidence="2" id="KW-0413">Isomerase</keyword>
<dbReference type="GO" id="GO:0047661">
    <property type="term" value="F:amino-acid racemase activity"/>
    <property type="evidence" value="ECO:0007669"/>
    <property type="project" value="InterPro"/>
</dbReference>
<comment type="similarity">
    <text evidence="1">Belongs to the HyuE racemase family.</text>
</comment>
<dbReference type="Proteomes" id="UP000530268">
    <property type="component" value="Unassembled WGS sequence"/>
</dbReference>
<name>A0A7W6E6H0_9RHOB</name>
<dbReference type="Pfam" id="PF01177">
    <property type="entry name" value="Asp_Glu_race"/>
    <property type="match status" value="1"/>
</dbReference>
<dbReference type="InterPro" id="IPR052186">
    <property type="entry name" value="Hydantoin_racemase-like"/>
</dbReference>
<keyword evidence="3" id="KW-1185">Reference proteome</keyword>
<dbReference type="AlphaFoldDB" id="A0A7W6E6H0"/>
<dbReference type="InterPro" id="IPR053714">
    <property type="entry name" value="Iso_Racemase_Enz_sf"/>
</dbReference>
<dbReference type="EC" id="5.1.99.3" evidence="2"/>
<organism evidence="2 3">
    <name type="scientific">Sulfitobacter undariae</name>
    <dbReference type="NCBI Taxonomy" id="1563671"/>
    <lineage>
        <taxon>Bacteria</taxon>
        <taxon>Pseudomonadati</taxon>
        <taxon>Pseudomonadota</taxon>
        <taxon>Alphaproteobacteria</taxon>
        <taxon>Rhodobacterales</taxon>
        <taxon>Roseobacteraceae</taxon>
        <taxon>Sulfitobacter</taxon>
    </lineage>
</organism>
<proteinExistence type="inferred from homology"/>
<reference evidence="2 3" key="1">
    <citation type="submission" date="2020-08" db="EMBL/GenBank/DDBJ databases">
        <title>Genomic Encyclopedia of Type Strains, Phase IV (KMG-IV): sequencing the most valuable type-strain genomes for metagenomic binning, comparative biology and taxonomic classification.</title>
        <authorList>
            <person name="Goeker M."/>
        </authorList>
    </citation>
    <scope>NUCLEOTIDE SEQUENCE [LARGE SCALE GENOMIC DNA]</scope>
    <source>
        <strain evidence="2 3">DSM 102234</strain>
    </source>
</reference>
<dbReference type="GO" id="GO:0047653">
    <property type="term" value="F:allantoin racemase activity"/>
    <property type="evidence" value="ECO:0007669"/>
    <property type="project" value="UniProtKB-EC"/>
</dbReference>
<dbReference type="InterPro" id="IPR015942">
    <property type="entry name" value="Asp/Glu/hydantoin_racemase"/>
</dbReference>
<dbReference type="EMBL" id="JACIEI010000017">
    <property type="protein sequence ID" value="MBB3995646.1"/>
    <property type="molecule type" value="Genomic_DNA"/>
</dbReference>